<evidence type="ECO:0000259" key="4">
    <source>
        <dbReference type="PROSITE" id="PS51459"/>
    </source>
</evidence>
<dbReference type="PANTHER" id="PTHR13504">
    <property type="entry name" value="FIDO DOMAIN-CONTAINING PROTEIN DDB_G0283145"/>
    <property type="match status" value="1"/>
</dbReference>
<dbReference type="InterPro" id="IPR003812">
    <property type="entry name" value="Fido"/>
</dbReference>
<dbReference type="GO" id="GO:0003700">
    <property type="term" value="F:DNA-binding transcription factor activity"/>
    <property type="evidence" value="ECO:0007669"/>
    <property type="project" value="InterPro"/>
</dbReference>
<dbReference type="PROSITE" id="PS51459">
    <property type="entry name" value="FIDO"/>
    <property type="match status" value="1"/>
</dbReference>
<dbReference type="InterPro" id="IPR002831">
    <property type="entry name" value="Tscrpt_reg_TrmB_N"/>
</dbReference>
<evidence type="ECO:0000313" key="6">
    <source>
        <dbReference type="Proteomes" id="UP000266328"/>
    </source>
</evidence>
<name>A0A398CVF1_9BACT</name>
<dbReference type="GO" id="GO:0005524">
    <property type="term" value="F:ATP binding"/>
    <property type="evidence" value="ECO:0007669"/>
    <property type="project" value="UniProtKB-KW"/>
</dbReference>
<dbReference type="Gene3D" id="1.10.10.10">
    <property type="entry name" value="Winged helix-like DNA-binding domain superfamily/Winged helix DNA-binding domain"/>
    <property type="match status" value="1"/>
</dbReference>
<dbReference type="Gene3D" id="1.10.3290.10">
    <property type="entry name" value="Fido-like domain"/>
    <property type="match status" value="1"/>
</dbReference>
<reference evidence="5 6" key="1">
    <citation type="submission" date="2018-09" db="EMBL/GenBank/DDBJ databases">
        <title>Discovery and Ecogenomic Context for Candidatus Cryosericales, a Global Caldiserica Order Active in Thawing Permafrost.</title>
        <authorList>
            <person name="Martinez M.A."/>
            <person name="Woodcroft B.J."/>
            <person name="Ignacio Espinoza J.C."/>
            <person name="Zayed A."/>
            <person name="Singleton C.M."/>
            <person name="Boyd J."/>
            <person name="Li Y.-F."/>
            <person name="Purvine S."/>
            <person name="Maughan H."/>
            <person name="Hodgkins S.B."/>
            <person name="Anderson D."/>
            <person name="Sederholm M."/>
            <person name="Temperton B."/>
            <person name="Saleska S.R."/>
            <person name="Tyson G.W."/>
            <person name="Rich V.I."/>
        </authorList>
    </citation>
    <scope>NUCLEOTIDE SEQUENCE [LARGE SCALE GENOMIC DNA]</scope>
    <source>
        <strain evidence="5 6">SMC7</strain>
    </source>
</reference>
<dbReference type="PANTHER" id="PTHR13504:SF38">
    <property type="entry name" value="FIDO DOMAIN-CONTAINING PROTEIN"/>
    <property type="match status" value="1"/>
</dbReference>
<dbReference type="Pfam" id="PF02661">
    <property type="entry name" value="Fic"/>
    <property type="match status" value="1"/>
</dbReference>
<dbReference type="InterPro" id="IPR036388">
    <property type="entry name" value="WH-like_DNA-bd_sf"/>
</dbReference>
<feature type="domain" description="Fido" evidence="4">
    <location>
        <begin position="104"/>
        <end position="254"/>
    </location>
</feature>
<feature type="active site" evidence="1">
    <location>
        <position position="189"/>
    </location>
</feature>
<evidence type="ECO:0000256" key="2">
    <source>
        <dbReference type="PIRSR" id="PIRSR640198-2"/>
    </source>
</evidence>
<dbReference type="SUPFAM" id="SSF140931">
    <property type="entry name" value="Fic-like"/>
    <property type="match status" value="1"/>
</dbReference>
<gene>
    <name evidence="5" type="ORF">SMC7_00990</name>
</gene>
<feature type="binding site" evidence="2">
    <location>
        <begin position="193"/>
        <end position="200"/>
    </location>
    <ligand>
        <name>ATP</name>
        <dbReference type="ChEBI" id="CHEBI:30616"/>
    </ligand>
</feature>
<dbReference type="Pfam" id="PF01978">
    <property type="entry name" value="TrmB"/>
    <property type="match status" value="1"/>
</dbReference>
<dbReference type="InterPro" id="IPR036597">
    <property type="entry name" value="Fido-like_dom_sf"/>
</dbReference>
<keyword evidence="2" id="KW-0547">Nucleotide-binding</keyword>
<dbReference type="SUPFAM" id="SSF46785">
    <property type="entry name" value="Winged helix' DNA-binding domain"/>
    <property type="match status" value="1"/>
</dbReference>
<dbReference type="OrthoDB" id="9813719at2"/>
<keyword evidence="6" id="KW-1185">Reference proteome</keyword>
<dbReference type="AlphaFoldDB" id="A0A398CVF1"/>
<comment type="caution">
    <text evidence="5">The sequence shown here is derived from an EMBL/GenBank/DDBJ whole genome shotgun (WGS) entry which is preliminary data.</text>
</comment>
<proteinExistence type="predicted"/>
<feature type="site" description="Important for autoinhibition of adenylyltransferase activity" evidence="3">
    <location>
        <position position="55"/>
    </location>
</feature>
<dbReference type="EMBL" id="QXIS01000006">
    <property type="protein sequence ID" value="RIE06615.1"/>
    <property type="molecule type" value="Genomic_DNA"/>
</dbReference>
<accession>A0A398CVF1</accession>
<evidence type="ECO:0000256" key="1">
    <source>
        <dbReference type="PIRSR" id="PIRSR640198-1"/>
    </source>
</evidence>
<dbReference type="Proteomes" id="UP000266328">
    <property type="component" value="Unassembled WGS sequence"/>
</dbReference>
<evidence type="ECO:0000313" key="5">
    <source>
        <dbReference type="EMBL" id="RIE06615.1"/>
    </source>
</evidence>
<organism evidence="5 6">
    <name type="scientific">Candidatus Cryosericum terrychapinii</name>
    <dbReference type="NCBI Taxonomy" id="2290919"/>
    <lineage>
        <taxon>Bacteria</taxon>
        <taxon>Pseudomonadati</taxon>
        <taxon>Caldisericota/Cryosericota group</taxon>
        <taxon>Candidatus Cryosericota</taxon>
        <taxon>Candidatus Cryosericia</taxon>
        <taxon>Candidatus Cryosericales</taxon>
        <taxon>Candidatus Cryosericaceae</taxon>
        <taxon>Candidatus Cryosericum</taxon>
    </lineage>
</organism>
<sequence length="349" mass="38489">MFDPKFSINNAIVAGLTRIERAVGFMSAARLSDDWIRDMQANALTLEAHHTTHIEGTQLTLEQSTQLLAGQTIPEANPNDVRELLNYRTAFELVAGYIGSVEPMSEVLIREIHKRLVTDVRGGSAAPGQYRLGQNLVVDSVTKETVYTPPPADEVQSLMTDLVEWLNADTGINTVLVSGIAQFQLVHIHPFIDGNGRTARLLATLVMYRDNYDFKRLFTMSELYDRDSSAYFGALQRVREHDMDMTGWLEYYVGGLAAQMQEVQSKGEQVIKTGVLQIKAGAVGFSGTALSVFSAILRDGINTPSALTVKLHISRSTLQRHLKSLIGAGLIRVVQSSAHDPTAHYEANM</sequence>
<keyword evidence="2" id="KW-0067">ATP-binding</keyword>
<protein>
    <submittedName>
        <fullName evidence="5">Fic family protein</fullName>
    </submittedName>
</protein>
<dbReference type="InterPro" id="IPR036390">
    <property type="entry name" value="WH_DNA-bd_sf"/>
</dbReference>
<evidence type="ECO:0000256" key="3">
    <source>
        <dbReference type="PIRSR" id="PIRSR640198-3"/>
    </source>
</evidence>
<dbReference type="RefSeq" id="WP_119088518.1">
    <property type="nucleotide sequence ID" value="NZ_QXIS01000006.1"/>
</dbReference>
<dbReference type="InterPro" id="IPR040198">
    <property type="entry name" value="Fido_containing"/>
</dbReference>